<sequence length="106" mass="12197">MAGVNIAPPRVYYHQHADKAQHHRHPLPHRHPLFEQRRRQRGDQHRGKKVDCRGLGQRQVLQASGKQQAGAEQAQGTQRLQQRPTGAQHVHTRLGQKDAGHQQRMH</sequence>
<dbReference type="Proteomes" id="UP000464661">
    <property type="component" value="Chromosome"/>
</dbReference>
<evidence type="ECO:0000313" key="3">
    <source>
        <dbReference type="Proteomes" id="UP000464661"/>
    </source>
</evidence>
<reference evidence="2 3" key="1">
    <citation type="submission" date="2020-01" db="EMBL/GenBank/DDBJ databases">
        <title>Complete Genome Sequence of Pseudomonas putida Strain TS312, Harboring the HdtS type N-acyl-homoserine Lactone Synthase, Isolated from a Paper Mill.</title>
        <authorList>
            <person name="Hosoe A."/>
            <person name="Suenaga T."/>
            <person name="Sugi T."/>
            <person name="Izumi T."/>
            <person name="Nagai N."/>
            <person name="Terada A."/>
        </authorList>
    </citation>
    <scope>NUCLEOTIDE SEQUENCE [LARGE SCALE GENOMIC DNA]</scope>
    <source>
        <strain evidence="2 3">TS312</strain>
    </source>
</reference>
<feature type="compositionally biased region" description="Basic and acidic residues" evidence="1">
    <location>
        <begin position="95"/>
        <end position="106"/>
    </location>
</feature>
<evidence type="ECO:0000256" key="1">
    <source>
        <dbReference type="SAM" id="MobiDB-lite"/>
    </source>
</evidence>
<dbReference type="AlphaFoldDB" id="A0A7U6RCC9"/>
<protein>
    <submittedName>
        <fullName evidence="2">Uncharacterized protein</fullName>
    </submittedName>
</protein>
<proteinExistence type="predicted"/>
<evidence type="ECO:0000313" key="2">
    <source>
        <dbReference type="EMBL" id="BBU44584.1"/>
    </source>
</evidence>
<name>A0A7U6RCC9_PSEPU</name>
<feature type="compositionally biased region" description="Basic residues" evidence="1">
    <location>
        <begin position="21"/>
        <end position="31"/>
    </location>
</feature>
<organism evidence="2 3">
    <name type="scientific">Pseudomonas putida</name>
    <name type="common">Arthrobacter siderocapsulatus</name>
    <dbReference type="NCBI Taxonomy" id="303"/>
    <lineage>
        <taxon>Bacteria</taxon>
        <taxon>Pseudomonadati</taxon>
        <taxon>Pseudomonadota</taxon>
        <taxon>Gammaproteobacteria</taxon>
        <taxon>Pseudomonadales</taxon>
        <taxon>Pseudomonadaceae</taxon>
        <taxon>Pseudomonas</taxon>
    </lineage>
</organism>
<feature type="compositionally biased region" description="Low complexity" evidence="1">
    <location>
        <begin position="62"/>
        <end position="78"/>
    </location>
</feature>
<feature type="region of interest" description="Disordered" evidence="1">
    <location>
        <begin position="16"/>
        <end position="106"/>
    </location>
</feature>
<gene>
    <name evidence="2" type="ORF">PPTS312_24990</name>
</gene>
<accession>A0A7U6RCC9</accession>
<dbReference type="EMBL" id="AP022324">
    <property type="protein sequence ID" value="BBU44584.1"/>
    <property type="molecule type" value="Genomic_DNA"/>
</dbReference>
<feature type="compositionally biased region" description="Basic and acidic residues" evidence="1">
    <location>
        <begin position="32"/>
        <end position="52"/>
    </location>
</feature>